<dbReference type="PRINTS" id="PR00404">
    <property type="entry name" value="MADSDOMAIN"/>
</dbReference>
<evidence type="ECO:0000256" key="2">
    <source>
        <dbReference type="ARBA" id="ARBA00023015"/>
    </source>
</evidence>
<evidence type="ECO:0000256" key="3">
    <source>
        <dbReference type="ARBA" id="ARBA00023125"/>
    </source>
</evidence>
<dbReference type="SMART" id="SM00432">
    <property type="entry name" value="MADS"/>
    <property type="match status" value="1"/>
</dbReference>
<sequence>MGRKKINISKITDERNRHVTFNKRKFGVMKKAYELSVLCDCEVAIIIFNKSNKLYQYASTDMDQVLLKYTEYSEPHESLTNTNIIAQLNRREGPRSSKSVDSCVIDEPNTITQPKQFKVMSTPRIKLKHNDISDEEFRILMTHGRRIMDDEYDEDDDDEDSNGLECEFIPGIPENELPEAIRKMRENNSVGNAKRVTSSDSDISDDELKIDSGADNDFEEIDDSLHSNIEKYISPTTSRQKTMPNNITTDDKIKVEKMDDDVDIELIEDDSNLFEEVKNIKNPQLTSNVPKPPLIPNTHSSLDVIQNKSPKSQPEKNRYRPYNILQTSKKMVKIPPQKSLEIQTNVSQNGQSLKQERRVYAGFKQRIQVKKDLLMTPDNKIDGTQMSQSSNTNDS</sequence>
<evidence type="ECO:0000313" key="8">
    <source>
        <dbReference type="EMBL" id="MBY28998.1"/>
    </source>
</evidence>
<keyword evidence="4" id="KW-0804">Transcription</keyword>
<evidence type="ECO:0000256" key="4">
    <source>
        <dbReference type="ARBA" id="ARBA00023163"/>
    </source>
</evidence>
<feature type="region of interest" description="Disordered" evidence="6">
    <location>
        <begin position="186"/>
        <end position="211"/>
    </location>
</feature>
<name>A0A2S2PID5_SCHGA</name>
<dbReference type="Gene3D" id="3.40.1810.10">
    <property type="entry name" value="Transcription factor, MADS-box"/>
    <property type="match status" value="1"/>
</dbReference>
<dbReference type="GO" id="GO:0005634">
    <property type="term" value="C:nucleus"/>
    <property type="evidence" value="ECO:0007669"/>
    <property type="project" value="UniProtKB-SubCell"/>
</dbReference>
<dbReference type="EMBL" id="GGMR01016379">
    <property type="protein sequence ID" value="MBY28998.1"/>
    <property type="molecule type" value="Transcribed_RNA"/>
</dbReference>
<dbReference type="SUPFAM" id="SSF55455">
    <property type="entry name" value="SRF-like"/>
    <property type="match status" value="1"/>
</dbReference>
<evidence type="ECO:0000256" key="1">
    <source>
        <dbReference type="ARBA" id="ARBA00004123"/>
    </source>
</evidence>
<protein>
    <submittedName>
        <fullName evidence="8">Myocyte-specific enhancer factor 2</fullName>
    </submittedName>
</protein>
<dbReference type="PANTHER" id="PTHR11945">
    <property type="entry name" value="MADS BOX PROTEIN"/>
    <property type="match status" value="1"/>
</dbReference>
<evidence type="ECO:0000259" key="7">
    <source>
        <dbReference type="PROSITE" id="PS50066"/>
    </source>
</evidence>
<dbReference type="GO" id="GO:0000978">
    <property type="term" value="F:RNA polymerase II cis-regulatory region sequence-specific DNA binding"/>
    <property type="evidence" value="ECO:0007669"/>
    <property type="project" value="TreeGrafter"/>
</dbReference>
<dbReference type="GO" id="GO:0042826">
    <property type="term" value="F:histone deacetylase binding"/>
    <property type="evidence" value="ECO:0007669"/>
    <property type="project" value="TreeGrafter"/>
</dbReference>
<dbReference type="PROSITE" id="PS00350">
    <property type="entry name" value="MADS_BOX_1"/>
    <property type="match status" value="1"/>
</dbReference>
<accession>A0A2S2PID5</accession>
<dbReference type="InterPro" id="IPR002100">
    <property type="entry name" value="TF_MADSbox"/>
</dbReference>
<reference evidence="8" key="1">
    <citation type="submission" date="2018-04" db="EMBL/GenBank/DDBJ databases">
        <title>Transcriptome of Schizaphis graminum biotype I.</title>
        <authorList>
            <person name="Scully E.D."/>
            <person name="Geib S.M."/>
            <person name="Palmer N.A."/>
            <person name="Koch K."/>
            <person name="Bradshaw J."/>
            <person name="Heng-Moss T."/>
            <person name="Sarath G."/>
        </authorList>
    </citation>
    <scope>NUCLEOTIDE SEQUENCE</scope>
</reference>
<dbReference type="GO" id="GO:0045944">
    <property type="term" value="P:positive regulation of transcription by RNA polymerase II"/>
    <property type="evidence" value="ECO:0007669"/>
    <property type="project" value="InterPro"/>
</dbReference>
<dbReference type="PROSITE" id="PS50066">
    <property type="entry name" value="MADS_BOX_2"/>
    <property type="match status" value="1"/>
</dbReference>
<dbReference type="GO" id="GO:0046983">
    <property type="term" value="F:protein dimerization activity"/>
    <property type="evidence" value="ECO:0007669"/>
    <property type="project" value="InterPro"/>
</dbReference>
<dbReference type="InterPro" id="IPR036879">
    <property type="entry name" value="TF_MADSbox_sf"/>
</dbReference>
<organism evidence="8">
    <name type="scientific">Schizaphis graminum</name>
    <name type="common">Green bug aphid</name>
    <dbReference type="NCBI Taxonomy" id="13262"/>
    <lineage>
        <taxon>Eukaryota</taxon>
        <taxon>Metazoa</taxon>
        <taxon>Ecdysozoa</taxon>
        <taxon>Arthropoda</taxon>
        <taxon>Hexapoda</taxon>
        <taxon>Insecta</taxon>
        <taxon>Pterygota</taxon>
        <taxon>Neoptera</taxon>
        <taxon>Paraneoptera</taxon>
        <taxon>Hemiptera</taxon>
        <taxon>Sternorrhyncha</taxon>
        <taxon>Aphidomorpha</taxon>
        <taxon>Aphidoidea</taxon>
        <taxon>Aphididae</taxon>
        <taxon>Aphidini</taxon>
        <taxon>Schizaphis</taxon>
    </lineage>
</organism>
<proteinExistence type="predicted"/>
<gene>
    <name evidence="8" type="primary">Mef2_2</name>
    <name evidence="8" type="ORF">g.104513</name>
</gene>
<feature type="region of interest" description="Disordered" evidence="6">
    <location>
        <begin position="375"/>
        <end position="395"/>
    </location>
</feature>
<dbReference type="FunFam" id="3.40.1810.10:FF:000001">
    <property type="entry name" value="Myocyte-specific enhancer factor 2A homolog"/>
    <property type="match status" value="1"/>
</dbReference>
<keyword evidence="2" id="KW-0805">Transcription regulation</keyword>
<dbReference type="Pfam" id="PF00319">
    <property type="entry name" value="SRF-TF"/>
    <property type="match status" value="1"/>
</dbReference>
<feature type="compositionally biased region" description="Polar residues" evidence="6">
    <location>
        <begin position="187"/>
        <end position="201"/>
    </location>
</feature>
<dbReference type="PANTHER" id="PTHR11945:SF534">
    <property type="entry name" value="MYOCYTE-SPECIFIC ENHANCER FACTOR 2"/>
    <property type="match status" value="1"/>
</dbReference>
<feature type="domain" description="MADS-box" evidence="7">
    <location>
        <begin position="1"/>
        <end position="61"/>
    </location>
</feature>
<dbReference type="InterPro" id="IPR033896">
    <property type="entry name" value="MEF2-like_N"/>
</dbReference>
<keyword evidence="3" id="KW-0238">DNA-binding</keyword>
<dbReference type="GO" id="GO:0030154">
    <property type="term" value="P:cell differentiation"/>
    <property type="evidence" value="ECO:0007669"/>
    <property type="project" value="TreeGrafter"/>
</dbReference>
<feature type="compositionally biased region" description="Polar residues" evidence="6">
    <location>
        <begin position="382"/>
        <end position="395"/>
    </location>
</feature>
<keyword evidence="5" id="KW-0539">Nucleus</keyword>
<dbReference type="GO" id="GO:0000981">
    <property type="term" value="F:DNA-binding transcription factor activity, RNA polymerase II-specific"/>
    <property type="evidence" value="ECO:0007669"/>
    <property type="project" value="TreeGrafter"/>
</dbReference>
<dbReference type="AlphaFoldDB" id="A0A2S2PID5"/>
<evidence type="ECO:0000256" key="5">
    <source>
        <dbReference type="ARBA" id="ARBA00023242"/>
    </source>
</evidence>
<evidence type="ECO:0000256" key="6">
    <source>
        <dbReference type="SAM" id="MobiDB-lite"/>
    </source>
</evidence>
<comment type="subcellular location">
    <subcellularLocation>
        <location evidence="1">Nucleus</location>
    </subcellularLocation>
</comment>
<dbReference type="CDD" id="cd00265">
    <property type="entry name" value="MADS_MEF2_like"/>
    <property type="match status" value="1"/>
</dbReference>